<reference evidence="13" key="2">
    <citation type="submission" date="2025-08" db="UniProtKB">
        <authorList>
            <consortium name="Ensembl"/>
        </authorList>
    </citation>
    <scope>IDENTIFICATION</scope>
</reference>
<dbReference type="EMBL" id="AHAT01003056">
    <property type="status" value="NOT_ANNOTATED_CDS"/>
    <property type="molecule type" value="Genomic_DNA"/>
</dbReference>
<keyword evidence="6 11" id="KW-0472">Membrane</keyword>
<proteinExistence type="predicted"/>
<dbReference type="GO" id="GO:0042130">
    <property type="term" value="P:negative regulation of T cell proliferation"/>
    <property type="evidence" value="ECO:0000318"/>
    <property type="project" value="GO_Central"/>
</dbReference>
<dbReference type="GO" id="GO:0031295">
    <property type="term" value="P:T cell costimulation"/>
    <property type="evidence" value="ECO:0000318"/>
    <property type="project" value="GO_Central"/>
</dbReference>
<dbReference type="InterPro" id="IPR013162">
    <property type="entry name" value="CD80_C2-set"/>
</dbReference>
<keyword evidence="8" id="KW-0675">Receptor</keyword>
<feature type="transmembrane region" description="Helical" evidence="11">
    <location>
        <begin position="246"/>
        <end position="265"/>
    </location>
</feature>
<keyword evidence="3 11" id="KW-0812">Transmembrane</keyword>
<keyword evidence="4" id="KW-0732">Signal</keyword>
<dbReference type="InterPro" id="IPR013783">
    <property type="entry name" value="Ig-like_fold"/>
</dbReference>
<dbReference type="GeneID" id="102686603"/>
<evidence type="ECO:0000256" key="1">
    <source>
        <dbReference type="ARBA" id="ARBA00004251"/>
    </source>
</evidence>
<keyword evidence="14" id="KW-1185">Reference proteome</keyword>
<evidence type="ECO:0000256" key="7">
    <source>
        <dbReference type="ARBA" id="ARBA00023157"/>
    </source>
</evidence>
<evidence type="ECO:0000256" key="4">
    <source>
        <dbReference type="ARBA" id="ARBA00022729"/>
    </source>
</evidence>
<evidence type="ECO:0000256" key="5">
    <source>
        <dbReference type="ARBA" id="ARBA00022989"/>
    </source>
</evidence>
<dbReference type="PANTHER" id="PTHR25466">
    <property type="entry name" value="T-LYMPHOCYTE ACTIVATION ANTIGEN"/>
    <property type="match status" value="1"/>
</dbReference>
<dbReference type="GeneTree" id="ENSGT00530000067879"/>
<dbReference type="GO" id="GO:0071222">
    <property type="term" value="P:cellular response to lipopolysaccharide"/>
    <property type="evidence" value="ECO:0000318"/>
    <property type="project" value="GO_Central"/>
</dbReference>
<organism evidence="13 14">
    <name type="scientific">Lepisosteus oculatus</name>
    <name type="common">Spotted gar</name>
    <dbReference type="NCBI Taxonomy" id="7918"/>
    <lineage>
        <taxon>Eukaryota</taxon>
        <taxon>Metazoa</taxon>
        <taxon>Chordata</taxon>
        <taxon>Craniata</taxon>
        <taxon>Vertebrata</taxon>
        <taxon>Euteleostomi</taxon>
        <taxon>Actinopterygii</taxon>
        <taxon>Neopterygii</taxon>
        <taxon>Holostei</taxon>
        <taxon>Semionotiformes</taxon>
        <taxon>Lepisosteidae</taxon>
        <taxon>Lepisosteus</taxon>
    </lineage>
</organism>
<dbReference type="FunFam" id="2.60.40.10:FF:002865">
    <property type="entry name" value="HERV-H LTR-associating 2b, tandem duplicate 2"/>
    <property type="match status" value="1"/>
</dbReference>
<dbReference type="Ensembl" id="ENSLOCT00000008590.1">
    <property type="protein sequence ID" value="ENSLOCP00000008580.1"/>
    <property type="gene ID" value="ENSLOCG00000007086.1"/>
</dbReference>
<dbReference type="SUPFAM" id="SSF48726">
    <property type="entry name" value="Immunoglobulin"/>
    <property type="match status" value="2"/>
</dbReference>
<dbReference type="RefSeq" id="XP_015196720.1">
    <property type="nucleotide sequence ID" value="XM_015341234.2"/>
</dbReference>
<dbReference type="OMA" id="CASHNGY"/>
<dbReference type="InterPro" id="IPR036179">
    <property type="entry name" value="Ig-like_dom_sf"/>
</dbReference>
<accession>W5MJM1</accession>
<dbReference type="OrthoDB" id="9904387at2759"/>
<dbReference type="GO" id="GO:0006955">
    <property type="term" value="P:immune response"/>
    <property type="evidence" value="ECO:0000318"/>
    <property type="project" value="GO_Central"/>
</dbReference>
<keyword evidence="9" id="KW-0325">Glycoprotein</keyword>
<reference evidence="14" key="1">
    <citation type="submission" date="2011-12" db="EMBL/GenBank/DDBJ databases">
        <title>The Draft Genome of Lepisosteus oculatus.</title>
        <authorList>
            <consortium name="The Broad Institute Genome Assembly &amp; Analysis Group"/>
            <consortium name="Computational R&amp;D Group"/>
            <consortium name="and Sequencing Platform"/>
            <person name="Di Palma F."/>
            <person name="Alfoldi J."/>
            <person name="Johnson J."/>
            <person name="Berlin A."/>
            <person name="Gnerre S."/>
            <person name="Jaffe D."/>
            <person name="MacCallum I."/>
            <person name="Young S."/>
            <person name="Walker B.J."/>
            <person name="Lander E.S."/>
            <person name="Lindblad-Toh K."/>
        </authorList>
    </citation>
    <scope>NUCLEOTIDE SEQUENCE [LARGE SCALE GENOMIC DNA]</scope>
</reference>
<evidence type="ECO:0000256" key="9">
    <source>
        <dbReference type="ARBA" id="ARBA00023180"/>
    </source>
</evidence>
<keyword evidence="5 11" id="KW-1133">Transmembrane helix</keyword>
<dbReference type="Pfam" id="PF07686">
    <property type="entry name" value="V-set"/>
    <property type="match status" value="1"/>
</dbReference>
<evidence type="ECO:0000259" key="12">
    <source>
        <dbReference type="PROSITE" id="PS50835"/>
    </source>
</evidence>
<keyword evidence="2" id="KW-1003">Cell membrane</keyword>
<name>W5MJM1_LEPOC</name>
<dbReference type="SMR" id="W5MJM1"/>
<protein>
    <submittedName>
        <fullName evidence="13">T-lymphocyte activation antigen CD86-like</fullName>
    </submittedName>
</protein>
<dbReference type="InterPro" id="IPR013106">
    <property type="entry name" value="Ig_V-set"/>
</dbReference>
<evidence type="ECO:0000256" key="11">
    <source>
        <dbReference type="SAM" id="Phobius"/>
    </source>
</evidence>
<dbReference type="eggNOG" id="ENOG502S7QF">
    <property type="taxonomic scope" value="Eukaryota"/>
</dbReference>
<evidence type="ECO:0000256" key="2">
    <source>
        <dbReference type="ARBA" id="ARBA00022475"/>
    </source>
</evidence>
<dbReference type="PANTHER" id="PTHR25466:SF2">
    <property type="entry name" value="T-LYMPHOCYTE ACTIVATION ANTIGEN CD86"/>
    <property type="match status" value="1"/>
</dbReference>
<dbReference type="AlphaFoldDB" id="W5MJM1"/>
<dbReference type="InParanoid" id="W5MJM1"/>
<sequence length="296" mass="33098">MNNKKDSTIFYFLCIFIYLIPLLQSISSDKIMAYVGGNIDLPCTSQKNGSEIKFLYMQKYANEDPLFVNGIHKERSTKEQISPVFRNRTSLNEFSKTVNLWDIRITDEGMYDCIIMYYPDVQVSSKFWLTVLVNYSTPVLTVPMNSSGNSTGAGCLIEITCSSSGGYPQKNIKWNLHGNESSLEKVNESIREDPVTRLFNISSTISVNASGPINVSCSVGEETSPEYEACMVKIHPPDPPTDDNSLHIAVALIGLFVIILITVLANKMKNRQVHLQEGDTHRNEHESIVLTGIVET</sequence>
<feature type="transmembrane region" description="Helical" evidence="11">
    <location>
        <begin position="9"/>
        <end position="26"/>
    </location>
</feature>
<dbReference type="InterPro" id="IPR051713">
    <property type="entry name" value="T-cell_Activation_Regulation"/>
</dbReference>
<dbReference type="PROSITE" id="PS50835">
    <property type="entry name" value="IG_LIKE"/>
    <property type="match status" value="1"/>
</dbReference>
<evidence type="ECO:0000256" key="10">
    <source>
        <dbReference type="ARBA" id="ARBA00023319"/>
    </source>
</evidence>
<comment type="subcellular location">
    <subcellularLocation>
        <location evidence="1">Cell membrane</location>
        <topology evidence="1">Single-pass type I membrane protein</topology>
    </subcellularLocation>
</comment>
<dbReference type="GO" id="GO:0007166">
    <property type="term" value="P:cell surface receptor signaling pathway"/>
    <property type="evidence" value="ECO:0000318"/>
    <property type="project" value="GO_Central"/>
</dbReference>
<dbReference type="GO" id="GO:0042102">
    <property type="term" value="P:positive regulation of T cell proliferation"/>
    <property type="evidence" value="ECO:0000318"/>
    <property type="project" value="GO_Central"/>
</dbReference>
<dbReference type="Bgee" id="ENSLOCG00000007086">
    <property type="expression patterns" value="Expressed in pharyngeal gill and 7 other cell types or tissues"/>
</dbReference>
<reference evidence="13" key="3">
    <citation type="submission" date="2025-09" db="UniProtKB">
        <authorList>
            <consortium name="Ensembl"/>
        </authorList>
    </citation>
    <scope>IDENTIFICATION</scope>
</reference>
<dbReference type="Proteomes" id="UP000018468">
    <property type="component" value="Linkage group LG3"/>
</dbReference>
<evidence type="ECO:0000256" key="3">
    <source>
        <dbReference type="ARBA" id="ARBA00022692"/>
    </source>
</evidence>
<evidence type="ECO:0000256" key="6">
    <source>
        <dbReference type="ARBA" id="ARBA00023136"/>
    </source>
</evidence>
<dbReference type="InterPro" id="IPR007110">
    <property type="entry name" value="Ig-like_dom"/>
</dbReference>
<dbReference type="GO" id="GO:0009897">
    <property type="term" value="C:external side of plasma membrane"/>
    <property type="evidence" value="ECO:0000318"/>
    <property type="project" value="GO_Central"/>
</dbReference>
<evidence type="ECO:0000256" key="8">
    <source>
        <dbReference type="ARBA" id="ARBA00023170"/>
    </source>
</evidence>
<feature type="domain" description="Ig-like" evidence="12">
    <location>
        <begin position="138"/>
        <end position="228"/>
    </location>
</feature>
<keyword evidence="10" id="KW-0393">Immunoglobulin domain</keyword>
<evidence type="ECO:0000313" key="14">
    <source>
        <dbReference type="Proteomes" id="UP000018468"/>
    </source>
</evidence>
<dbReference type="Pfam" id="PF08205">
    <property type="entry name" value="C2-set_2"/>
    <property type="match status" value="1"/>
</dbReference>
<dbReference type="Gene3D" id="2.60.40.10">
    <property type="entry name" value="Immunoglobulins"/>
    <property type="match status" value="2"/>
</dbReference>
<dbReference type="HOGENOM" id="CLU_939961_0_0_1"/>
<evidence type="ECO:0000313" key="13">
    <source>
        <dbReference type="Ensembl" id="ENSLOCP00000008580.1"/>
    </source>
</evidence>
<dbReference type="FunFam" id="2.60.40.10:FF:000910">
    <property type="entry name" value="T-lymphocyte activation antigen CD80"/>
    <property type="match status" value="1"/>
</dbReference>
<keyword evidence="7" id="KW-1015">Disulfide bond</keyword>